<dbReference type="InterPro" id="IPR003660">
    <property type="entry name" value="HAMP_dom"/>
</dbReference>
<evidence type="ECO:0000256" key="3">
    <source>
        <dbReference type="ARBA" id="ARBA00012438"/>
    </source>
</evidence>
<keyword evidence="10 13" id="KW-1133">Transmembrane helix</keyword>
<dbReference type="CDD" id="cd00082">
    <property type="entry name" value="HisKA"/>
    <property type="match status" value="1"/>
</dbReference>
<dbReference type="RefSeq" id="WP_087648682.1">
    <property type="nucleotide sequence ID" value="NZ_FCON02000131.1"/>
</dbReference>
<dbReference type="PROSITE" id="PS50109">
    <property type="entry name" value="HIS_KIN"/>
    <property type="match status" value="1"/>
</dbReference>
<keyword evidence="8" id="KW-0418">Kinase</keyword>
<sequence>MTGSIRQRLMLLVLASVSVVWVAALVSSYRQAVHEVSEWDDARIDQAARTLMLVNTNDLAALTEDGAHSSDDDGDDDLSSRLLYEVRDVEGRVLAASPGLPPANAADLPSSQGAAAGSVAKYDARKWNTYVLHDAAYGRSVRVFERSDSRADLGTGVARRIAKPLAYALPALAFLIWVGIGSSLAPLKTLSRAIGARNAGNLDPIDMRRTPAEVSPLVDALNVLFSRLRGSLDRERAFTADAAHELKSPLAAIKVQAQVALTTRDLAKQRLAMQRVVEGVDRSTHLADQLLLLARLDEGVPSPASGVELDTIARECIAAHQSNASSKGIALALNGDAHVTMRAPPALVRILLDNLVDNAIKYGETGCRVEVVTQRTSGTALLLVRDSGPGVTEQDRLRLSDRFFRAGGSRQSGTGLGLSIVARIVARLDGHLTYSSGIDGRGLGVEIRFPATQFPSLP</sequence>
<evidence type="ECO:0000256" key="10">
    <source>
        <dbReference type="ARBA" id="ARBA00022989"/>
    </source>
</evidence>
<dbReference type="InterPro" id="IPR004358">
    <property type="entry name" value="Sig_transdc_His_kin-like_C"/>
</dbReference>
<evidence type="ECO:0000259" key="15">
    <source>
        <dbReference type="PROSITE" id="PS50885"/>
    </source>
</evidence>
<feature type="transmembrane region" description="Helical" evidence="13">
    <location>
        <begin position="165"/>
        <end position="187"/>
    </location>
</feature>
<evidence type="ECO:0000256" key="5">
    <source>
        <dbReference type="ARBA" id="ARBA00022679"/>
    </source>
</evidence>
<name>A0A158KPL5_9BURK</name>
<evidence type="ECO:0000259" key="14">
    <source>
        <dbReference type="PROSITE" id="PS50109"/>
    </source>
</evidence>
<comment type="caution">
    <text evidence="16">The sequence shown here is derived from an EMBL/GenBank/DDBJ whole genome shotgun (WGS) entry which is preliminary data.</text>
</comment>
<dbReference type="Pfam" id="PF00512">
    <property type="entry name" value="HisKA"/>
    <property type="match status" value="1"/>
</dbReference>
<accession>A0A158KPL5</accession>
<dbReference type="GO" id="GO:0000155">
    <property type="term" value="F:phosphorelay sensor kinase activity"/>
    <property type="evidence" value="ECO:0007669"/>
    <property type="project" value="InterPro"/>
</dbReference>
<evidence type="ECO:0000256" key="11">
    <source>
        <dbReference type="ARBA" id="ARBA00023012"/>
    </source>
</evidence>
<evidence type="ECO:0000313" key="17">
    <source>
        <dbReference type="Proteomes" id="UP000054770"/>
    </source>
</evidence>
<evidence type="ECO:0000256" key="1">
    <source>
        <dbReference type="ARBA" id="ARBA00000085"/>
    </source>
</evidence>
<dbReference type="SMART" id="SM00388">
    <property type="entry name" value="HisKA"/>
    <property type="match status" value="1"/>
</dbReference>
<keyword evidence="5" id="KW-0808">Transferase</keyword>
<dbReference type="PROSITE" id="PS50885">
    <property type="entry name" value="HAMP"/>
    <property type="match status" value="1"/>
</dbReference>
<dbReference type="Gene3D" id="1.10.287.130">
    <property type="match status" value="1"/>
</dbReference>
<protein>
    <recommendedName>
        <fullName evidence="3">histidine kinase</fullName>
        <ecNumber evidence="3">2.7.13.3</ecNumber>
    </recommendedName>
</protein>
<dbReference type="AlphaFoldDB" id="A0A158KPL5"/>
<keyword evidence="11" id="KW-0902">Two-component regulatory system</keyword>
<feature type="domain" description="HAMP" evidence="15">
    <location>
        <begin position="181"/>
        <end position="233"/>
    </location>
</feature>
<dbReference type="EMBL" id="FCON02000131">
    <property type="protein sequence ID" value="SAL83072.1"/>
    <property type="molecule type" value="Genomic_DNA"/>
</dbReference>
<organism evidence="16 17">
    <name type="scientific">Caballeronia choica</name>
    <dbReference type="NCBI Taxonomy" id="326476"/>
    <lineage>
        <taxon>Bacteria</taxon>
        <taxon>Pseudomonadati</taxon>
        <taxon>Pseudomonadota</taxon>
        <taxon>Betaproteobacteria</taxon>
        <taxon>Burkholderiales</taxon>
        <taxon>Burkholderiaceae</taxon>
        <taxon>Caballeronia</taxon>
    </lineage>
</organism>
<evidence type="ECO:0000256" key="6">
    <source>
        <dbReference type="ARBA" id="ARBA00022692"/>
    </source>
</evidence>
<gene>
    <name evidence="16" type="ORF">AWB68_06770</name>
</gene>
<keyword evidence="7" id="KW-0547">Nucleotide-binding</keyword>
<evidence type="ECO:0000256" key="13">
    <source>
        <dbReference type="SAM" id="Phobius"/>
    </source>
</evidence>
<feature type="domain" description="Histidine kinase" evidence="14">
    <location>
        <begin position="241"/>
        <end position="453"/>
    </location>
</feature>
<dbReference type="CDD" id="cd00075">
    <property type="entry name" value="HATPase"/>
    <property type="match status" value="1"/>
</dbReference>
<dbReference type="PRINTS" id="PR00344">
    <property type="entry name" value="BCTRLSENSOR"/>
</dbReference>
<dbReference type="InterPro" id="IPR003594">
    <property type="entry name" value="HATPase_dom"/>
</dbReference>
<keyword evidence="12 13" id="KW-0472">Membrane</keyword>
<evidence type="ECO:0000256" key="4">
    <source>
        <dbReference type="ARBA" id="ARBA00022553"/>
    </source>
</evidence>
<dbReference type="PANTHER" id="PTHR45436:SF14">
    <property type="entry name" value="SENSOR PROTEIN QSEC"/>
    <property type="match status" value="1"/>
</dbReference>
<dbReference type="GO" id="GO:0005524">
    <property type="term" value="F:ATP binding"/>
    <property type="evidence" value="ECO:0007669"/>
    <property type="project" value="UniProtKB-KW"/>
</dbReference>
<dbReference type="InterPro" id="IPR005467">
    <property type="entry name" value="His_kinase_dom"/>
</dbReference>
<comment type="catalytic activity">
    <reaction evidence="1">
        <text>ATP + protein L-histidine = ADP + protein N-phospho-L-histidine.</text>
        <dbReference type="EC" id="2.7.13.3"/>
    </reaction>
</comment>
<dbReference type="InterPro" id="IPR050428">
    <property type="entry name" value="TCS_sensor_his_kinase"/>
</dbReference>
<dbReference type="InterPro" id="IPR003661">
    <property type="entry name" value="HisK_dim/P_dom"/>
</dbReference>
<dbReference type="PANTHER" id="PTHR45436">
    <property type="entry name" value="SENSOR HISTIDINE KINASE YKOH"/>
    <property type="match status" value="1"/>
</dbReference>
<reference evidence="16" key="1">
    <citation type="submission" date="2016-01" db="EMBL/GenBank/DDBJ databases">
        <authorList>
            <person name="Peeters C."/>
        </authorList>
    </citation>
    <scope>NUCLEOTIDE SEQUENCE [LARGE SCALE GENOMIC DNA]</scope>
    <source>
        <strain evidence="16">LMG 22940</strain>
    </source>
</reference>
<dbReference type="SMART" id="SM00387">
    <property type="entry name" value="HATPase_c"/>
    <property type="match status" value="1"/>
</dbReference>
<comment type="subcellular location">
    <subcellularLocation>
        <location evidence="2">Membrane</location>
        <topology evidence="2">Multi-pass membrane protein</topology>
    </subcellularLocation>
</comment>
<proteinExistence type="predicted"/>
<keyword evidence="6 13" id="KW-0812">Transmembrane</keyword>
<evidence type="ECO:0000256" key="2">
    <source>
        <dbReference type="ARBA" id="ARBA00004141"/>
    </source>
</evidence>
<dbReference type="SUPFAM" id="SSF55874">
    <property type="entry name" value="ATPase domain of HSP90 chaperone/DNA topoisomerase II/histidine kinase"/>
    <property type="match status" value="1"/>
</dbReference>
<keyword evidence="4" id="KW-0597">Phosphoprotein</keyword>
<dbReference type="OrthoDB" id="8554694at2"/>
<dbReference type="InterPro" id="IPR036890">
    <property type="entry name" value="HATPase_C_sf"/>
</dbReference>
<dbReference type="SUPFAM" id="SSF47384">
    <property type="entry name" value="Homodimeric domain of signal transducing histidine kinase"/>
    <property type="match status" value="1"/>
</dbReference>
<dbReference type="Proteomes" id="UP000054770">
    <property type="component" value="Unassembled WGS sequence"/>
</dbReference>
<dbReference type="Gene3D" id="3.30.565.10">
    <property type="entry name" value="Histidine kinase-like ATPase, C-terminal domain"/>
    <property type="match status" value="1"/>
</dbReference>
<dbReference type="InterPro" id="IPR036097">
    <property type="entry name" value="HisK_dim/P_sf"/>
</dbReference>
<dbReference type="Pfam" id="PF02518">
    <property type="entry name" value="HATPase_c"/>
    <property type="match status" value="1"/>
</dbReference>
<evidence type="ECO:0000256" key="7">
    <source>
        <dbReference type="ARBA" id="ARBA00022741"/>
    </source>
</evidence>
<evidence type="ECO:0000313" key="16">
    <source>
        <dbReference type="EMBL" id="SAL83072.1"/>
    </source>
</evidence>
<dbReference type="GO" id="GO:0005886">
    <property type="term" value="C:plasma membrane"/>
    <property type="evidence" value="ECO:0007669"/>
    <property type="project" value="TreeGrafter"/>
</dbReference>
<keyword evidence="17" id="KW-1185">Reference proteome</keyword>
<dbReference type="EC" id="2.7.13.3" evidence="3"/>
<dbReference type="Gene3D" id="1.20.5.1040">
    <property type="entry name" value="Sensor protein qsec"/>
    <property type="match status" value="1"/>
</dbReference>
<keyword evidence="9" id="KW-0067">ATP-binding</keyword>
<evidence type="ECO:0000256" key="12">
    <source>
        <dbReference type="ARBA" id="ARBA00023136"/>
    </source>
</evidence>
<evidence type="ECO:0000256" key="9">
    <source>
        <dbReference type="ARBA" id="ARBA00022840"/>
    </source>
</evidence>
<evidence type="ECO:0000256" key="8">
    <source>
        <dbReference type="ARBA" id="ARBA00022777"/>
    </source>
</evidence>